<dbReference type="GO" id="GO:0004014">
    <property type="term" value="F:adenosylmethionine decarboxylase activity"/>
    <property type="evidence" value="ECO:0007669"/>
    <property type="project" value="UniProtKB-EC"/>
</dbReference>
<evidence type="ECO:0000256" key="10">
    <source>
        <dbReference type="PIRSR" id="PIRSR001355-5"/>
    </source>
</evidence>
<feature type="chain" id="PRO_5042320239" description="S-adenosylmethionine decarboxylase beta chain" evidence="10">
    <location>
        <begin position="1"/>
        <end position="4"/>
    </location>
</feature>
<dbReference type="STRING" id="48709.A0A1D2MKC8"/>
<evidence type="ECO:0000256" key="6">
    <source>
        <dbReference type="PIRNR" id="PIRNR001355"/>
    </source>
</evidence>
<proteinExistence type="inferred from homology"/>
<dbReference type="Gene3D" id="3.60.90.10">
    <property type="entry name" value="S-adenosylmethionine decarboxylase"/>
    <property type="match status" value="2"/>
</dbReference>
<evidence type="ECO:0000313" key="12">
    <source>
        <dbReference type="Proteomes" id="UP000094527"/>
    </source>
</evidence>
<evidence type="ECO:0000256" key="3">
    <source>
        <dbReference type="ARBA" id="ARBA00023066"/>
    </source>
</evidence>
<comment type="catalytic activity">
    <reaction evidence="5 6">
        <text>S-adenosyl-L-methionine + H(+) = S-adenosyl 3-(methylsulfanyl)propylamine + CO2</text>
        <dbReference type="Rhea" id="RHEA:15981"/>
        <dbReference type="ChEBI" id="CHEBI:15378"/>
        <dbReference type="ChEBI" id="CHEBI:16526"/>
        <dbReference type="ChEBI" id="CHEBI:57443"/>
        <dbReference type="ChEBI" id="CHEBI:59789"/>
        <dbReference type="EC" id="4.1.1.50"/>
    </reaction>
</comment>
<accession>A0A1D2MKC8</accession>
<evidence type="ECO:0000313" key="11">
    <source>
        <dbReference type="EMBL" id="ODM93355.1"/>
    </source>
</evidence>
<gene>
    <name evidence="11" type="ORF">Ocin01_13324</name>
</gene>
<dbReference type="EMBL" id="LJIJ01001012">
    <property type="protein sequence ID" value="ODM93355.1"/>
    <property type="molecule type" value="Genomic_DNA"/>
</dbReference>
<dbReference type="OMA" id="CYQRKNE"/>
<comment type="similarity">
    <text evidence="2 6">Belongs to the eukaryotic AdoMetDC family.</text>
</comment>
<dbReference type="GO" id="GO:0005829">
    <property type="term" value="C:cytosol"/>
    <property type="evidence" value="ECO:0007669"/>
    <property type="project" value="TreeGrafter"/>
</dbReference>
<keyword evidence="6" id="KW-0210">Decarboxylase</keyword>
<dbReference type="AlphaFoldDB" id="A0A1D2MKC8"/>
<dbReference type="GO" id="GO:0006597">
    <property type="term" value="P:spermine biosynthetic process"/>
    <property type="evidence" value="ECO:0007669"/>
    <property type="project" value="InterPro"/>
</dbReference>
<dbReference type="InterPro" id="IPR016067">
    <property type="entry name" value="S-AdoMet_deCO2ase_core"/>
</dbReference>
<keyword evidence="6" id="KW-0949">S-adenosyl-L-methionine</keyword>
<dbReference type="InterPro" id="IPR001985">
    <property type="entry name" value="S-AdoMet_decarboxylase_euk"/>
</dbReference>
<evidence type="ECO:0000256" key="5">
    <source>
        <dbReference type="ARBA" id="ARBA00048112"/>
    </source>
</evidence>
<comment type="caution">
    <text evidence="11">The sequence shown here is derived from an EMBL/GenBank/DDBJ whole genome shotgun (WGS) entry which is preliminary data.</text>
</comment>
<feature type="active site" description="Proton donor; for catalytic activity" evidence="7">
    <location>
        <position position="19"/>
    </location>
</feature>
<dbReference type="OrthoDB" id="1068353at2759"/>
<dbReference type="InterPro" id="IPR048283">
    <property type="entry name" value="AdoMetDC-like"/>
</dbReference>
<name>A0A1D2MKC8_ORCCI</name>
<keyword evidence="3 6" id="KW-0745">Spermidine biosynthesis</keyword>
<keyword evidence="6" id="KW-0670">Pyruvate</keyword>
<dbReference type="PANTHER" id="PTHR11570">
    <property type="entry name" value="S-ADENOSYLMETHIONINE DECARBOXYLASE"/>
    <property type="match status" value="1"/>
</dbReference>
<dbReference type="Proteomes" id="UP000094527">
    <property type="component" value="Unassembled WGS sequence"/>
</dbReference>
<feature type="site" description="Cleavage (non-hydrolytic); by autolysis" evidence="9">
    <location>
        <begin position="4"/>
        <end position="5"/>
    </location>
</feature>
<keyword evidence="9" id="KW-0068">Autocatalytic cleavage</keyword>
<evidence type="ECO:0000256" key="2">
    <source>
        <dbReference type="ARBA" id="ARBA00008466"/>
    </source>
</evidence>
<reference evidence="11 12" key="1">
    <citation type="journal article" date="2016" name="Genome Biol. Evol.">
        <title>Gene Family Evolution Reflects Adaptation to Soil Environmental Stressors in the Genome of the Collembolan Orchesella cincta.</title>
        <authorList>
            <person name="Faddeeva-Vakhrusheva A."/>
            <person name="Derks M.F."/>
            <person name="Anvar S.Y."/>
            <person name="Agamennone V."/>
            <person name="Suring W."/>
            <person name="Smit S."/>
            <person name="van Straalen N.M."/>
            <person name="Roelofs D."/>
        </authorList>
    </citation>
    <scope>NUCLEOTIDE SEQUENCE [LARGE SCALE GENOMIC DNA]</scope>
    <source>
        <tissue evidence="11">Mixed pool</tissue>
    </source>
</reference>
<evidence type="ECO:0000256" key="9">
    <source>
        <dbReference type="PIRSR" id="PIRSR001355-4"/>
    </source>
</evidence>
<sequence length="342" mass="39284">MDDESSLFVSQRRIILKTCGNTTPLQCLKFLWALVKEVTGFDCIEDLYYSHKNYKRPHMQKLPYRKFDNEVAILDDFFRGAEGSAYCLGSMNRDCWYLYTYHHPLSTKHVHHGLIQRVNTLHNHNGHHGLNHHCQNHHHNHHGCKKHGRKTVGNSAGRIVKGGQVQGPQLGPAALQNFLEPDQTLEVLMTELDPKVMAIFTQKESSSAVEATEKSGINKIIPGMFINDHLFEPCGYSMNGIMTNGTYMTIHITPESEFSYVSFETNIAMHSYKELIDRVVSVFRPGKFVLTFFANKVSKGYNAHQEMSEMESVKGQWLRMDNQFCRLKKNDLTYAMYTKYPS</sequence>
<evidence type="ECO:0000256" key="7">
    <source>
        <dbReference type="PIRSR" id="PIRSR001355-1"/>
    </source>
</evidence>
<organism evidence="11 12">
    <name type="scientific">Orchesella cincta</name>
    <name type="common">Springtail</name>
    <name type="synonym">Podura cincta</name>
    <dbReference type="NCBI Taxonomy" id="48709"/>
    <lineage>
        <taxon>Eukaryota</taxon>
        <taxon>Metazoa</taxon>
        <taxon>Ecdysozoa</taxon>
        <taxon>Arthropoda</taxon>
        <taxon>Hexapoda</taxon>
        <taxon>Collembola</taxon>
        <taxon>Entomobryomorpha</taxon>
        <taxon>Entomobryoidea</taxon>
        <taxon>Orchesellidae</taxon>
        <taxon>Orchesellinae</taxon>
        <taxon>Orchesella</taxon>
    </lineage>
</organism>
<dbReference type="PIRSF" id="PIRSF001355">
    <property type="entry name" value="S-AdenosylMet_decarboxylase"/>
    <property type="match status" value="1"/>
</dbReference>
<keyword evidence="12" id="KW-1185">Reference proteome</keyword>
<feature type="chain" id="PRO_5042320238" description="S-adenosylmethionine decarboxylase alpha chain" evidence="10">
    <location>
        <begin position="5"/>
        <end position="342"/>
    </location>
</feature>
<evidence type="ECO:0000256" key="8">
    <source>
        <dbReference type="PIRSR" id="PIRSR001355-3"/>
    </source>
</evidence>
<feature type="active site" description="Schiff-base intermediate with substrate; via pyruvic acid" evidence="7">
    <location>
        <position position="5"/>
    </location>
</feature>
<feature type="active site" description="Proton acceptor; for processing activity" evidence="7">
    <location>
        <position position="237"/>
    </location>
</feature>
<dbReference type="UniPathway" id="UPA00331">
    <property type="reaction ID" value="UER00451"/>
</dbReference>
<keyword evidence="6" id="KW-0865">Zymogen</keyword>
<keyword evidence="6" id="KW-0704">Schiff base</keyword>
<protein>
    <recommendedName>
        <fullName evidence="6">S-adenosylmethionine decarboxylase proenzyme</fullName>
        <ecNumber evidence="6">4.1.1.50</ecNumber>
    </recommendedName>
</protein>
<dbReference type="SUPFAM" id="SSF56276">
    <property type="entry name" value="S-adenosylmethionine decarboxylase"/>
    <property type="match status" value="1"/>
</dbReference>
<feature type="active site" description="Proton acceptor; for processing activity" evidence="7">
    <location>
        <position position="251"/>
    </location>
</feature>
<dbReference type="Pfam" id="PF01536">
    <property type="entry name" value="SAM_decarbox"/>
    <property type="match status" value="1"/>
</dbReference>
<keyword evidence="6" id="KW-0456">Lyase</keyword>
<evidence type="ECO:0000256" key="1">
    <source>
        <dbReference type="ARBA" id="ARBA00004911"/>
    </source>
</evidence>
<comment type="pathway">
    <text evidence="1 6">Amine and polyamine biosynthesis; S-adenosylmethioninamine biosynthesis; S-adenosylmethioninamine from S-adenosyl-L-methionine: step 1/1.</text>
</comment>
<feature type="modified residue" description="Pyruvic acid (Ser); by autocatalysis" evidence="8">
    <location>
        <position position="5"/>
    </location>
</feature>
<dbReference type="EC" id="4.1.1.50" evidence="6"/>
<keyword evidence="4 6" id="KW-0620">Polyamine biosynthesis</keyword>
<comment type="cofactor">
    <cofactor evidence="6">
        <name>pyruvate</name>
        <dbReference type="ChEBI" id="CHEBI:15361"/>
    </cofactor>
    <text evidence="6">Binds 1 pyruvoyl group covalently per subunit.</text>
</comment>
<dbReference type="PANTHER" id="PTHR11570:SF0">
    <property type="entry name" value="S-ADENOSYLMETHIONINE DECARBOXYLASE PROENZYME"/>
    <property type="match status" value="1"/>
</dbReference>
<evidence type="ECO:0000256" key="4">
    <source>
        <dbReference type="ARBA" id="ARBA00023115"/>
    </source>
</evidence>
<dbReference type="GO" id="GO:0008295">
    <property type="term" value="P:spermidine biosynthetic process"/>
    <property type="evidence" value="ECO:0007669"/>
    <property type="project" value="UniProtKB-KW"/>
</dbReference>